<accession>A0A448MW54</accession>
<keyword evidence="2" id="KW-1185">Reference proteome</keyword>
<protein>
    <submittedName>
        <fullName evidence="1">Uncharacterized protein</fullName>
    </submittedName>
</protein>
<evidence type="ECO:0000313" key="1">
    <source>
        <dbReference type="EMBL" id="VEH69362.1"/>
    </source>
</evidence>
<dbReference type="EMBL" id="LR134406">
    <property type="protein sequence ID" value="VEH69362.1"/>
    <property type="molecule type" value="Genomic_DNA"/>
</dbReference>
<evidence type="ECO:0000313" key="2">
    <source>
        <dbReference type="Proteomes" id="UP000273044"/>
    </source>
</evidence>
<gene>
    <name evidence="1" type="ORF">NCTC12967_00629</name>
</gene>
<name>A0A448MW54_9ACTN</name>
<proteinExistence type="predicted"/>
<dbReference type="AlphaFoldDB" id="A0A448MW54"/>
<organism evidence="1 2">
    <name type="scientific">Arachnia propionica</name>
    <dbReference type="NCBI Taxonomy" id="1750"/>
    <lineage>
        <taxon>Bacteria</taxon>
        <taxon>Bacillati</taxon>
        <taxon>Actinomycetota</taxon>
        <taxon>Actinomycetes</taxon>
        <taxon>Propionibacteriales</taxon>
        <taxon>Propionibacteriaceae</taxon>
        <taxon>Arachnia</taxon>
    </lineage>
</organism>
<reference evidence="1 2" key="1">
    <citation type="submission" date="2018-12" db="EMBL/GenBank/DDBJ databases">
        <authorList>
            <consortium name="Pathogen Informatics"/>
        </authorList>
    </citation>
    <scope>NUCLEOTIDE SEQUENCE [LARGE SCALE GENOMIC DNA]</scope>
    <source>
        <strain evidence="1 2">NCTC12967</strain>
    </source>
</reference>
<dbReference type="Proteomes" id="UP000273044">
    <property type="component" value="Chromosome"/>
</dbReference>
<sequence>MIDTGPVSRSRNGIEHVNIVDFLLEDPLAEFNG</sequence>